<feature type="signal peptide" evidence="1">
    <location>
        <begin position="1"/>
        <end position="19"/>
    </location>
</feature>
<gene>
    <name evidence="2" type="ORF">SAMN02746011_01659</name>
</gene>
<keyword evidence="1" id="KW-0732">Signal</keyword>
<dbReference type="RefSeq" id="WP_078756361.1">
    <property type="nucleotide sequence ID" value="NZ_FUWO01000016.1"/>
</dbReference>
<evidence type="ECO:0000313" key="3">
    <source>
        <dbReference type="Proteomes" id="UP000189941"/>
    </source>
</evidence>
<keyword evidence="3" id="KW-1185">Reference proteome</keyword>
<name>A0A1T4N6Z5_9LACT</name>
<evidence type="ECO:0000313" key="2">
    <source>
        <dbReference type="EMBL" id="SJZ75049.1"/>
    </source>
</evidence>
<organism evidence="2 3">
    <name type="scientific">Globicatella sulfidifaciens DSM 15739</name>
    <dbReference type="NCBI Taxonomy" id="1121925"/>
    <lineage>
        <taxon>Bacteria</taxon>
        <taxon>Bacillati</taxon>
        <taxon>Bacillota</taxon>
        <taxon>Bacilli</taxon>
        <taxon>Lactobacillales</taxon>
        <taxon>Aerococcaceae</taxon>
        <taxon>Globicatella</taxon>
    </lineage>
</organism>
<protein>
    <submittedName>
        <fullName evidence="2">Uncharacterized protein</fullName>
    </submittedName>
</protein>
<dbReference type="AlphaFoldDB" id="A0A1T4N6Z5"/>
<dbReference type="InterPro" id="IPR024079">
    <property type="entry name" value="MetalloPept_cat_dom_sf"/>
</dbReference>
<dbReference type="Proteomes" id="UP000189941">
    <property type="component" value="Unassembled WGS sequence"/>
</dbReference>
<dbReference type="Gene3D" id="3.40.390.10">
    <property type="entry name" value="Collagenase (Catalytic Domain)"/>
    <property type="match status" value="1"/>
</dbReference>
<dbReference type="EMBL" id="FUWO01000016">
    <property type="protein sequence ID" value="SJZ75049.1"/>
    <property type="molecule type" value="Genomic_DNA"/>
</dbReference>
<proteinExistence type="predicted"/>
<dbReference type="GO" id="GO:0008237">
    <property type="term" value="F:metallopeptidase activity"/>
    <property type="evidence" value="ECO:0007669"/>
    <property type="project" value="InterPro"/>
</dbReference>
<sequence length="416" mass="48186">MRKWTKLWLAAMTAVSLNASTLSGVNAETTTVDETSFEVNGQQFDLYESIYPQVEFEIGEGESIHDRIILNEDTLFASVDDALYVSNPGSNFEFVNEITGGKSYRDLSTFAWLYLIYDNGDMQIISPAVASADLLDTFSLEELVEAQYQDINFKLHGSYLNHYTDDIYEMYHYTKNFSPQIIADAYADVRRAEILQEQDPSNPRIQEILDSMYDSYNLLVERYDMSVSEEKAPYFEYFEGVEESAELDERESIIVEAFHKLPLDFQQRLARFGYMTHTDINNIIDVGDFDLSAMAYPAREIHFSEEYEIEPVIIYHEMGHIIDYSSRVYKDPALEEYKSFSDSDEWMSVHQAEWEEEGSYYHEPSESFAQGFAAYWIKKIEGTQTSDYGYENTDIADRPETEAYFEDLFAKLNIEG</sequence>
<evidence type="ECO:0000256" key="1">
    <source>
        <dbReference type="SAM" id="SignalP"/>
    </source>
</evidence>
<feature type="chain" id="PRO_5039317776" evidence="1">
    <location>
        <begin position="20"/>
        <end position="416"/>
    </location>
</feature>
<reference evidence="3" key="1">
    <citation type="submission" date="2017-02" db="EMBL/GenBank/DDBJ databases">
        <authorList>
            <person name="Varghese N."/>
            <person name="Submissions S."/>
        </authorList>
    </citation>
    <scope>NUCLEOTIDE SEQUENCE [LARGE SCALE GENOMIC DNA]</scope>
    <source>
        <strain evidence="3">DSM 15739</strain>
    </source>
</reference>
<accession>A0A1T4N6Z5</accession>
<dbReference type="OrthoDB" id="2139165at2"/>